<organism evidence="1 2">
    <name type="scientific">Portunus trituberculatus</name>
    <name type="common">Swimming crab</name>
    <name type="synonym">Neptunus trituberculatus</name>
    <dbReference type="NCBI Taxonomy" id="210409"/>
    <lineage>
        <taxon>Eukaryota</taxon>
        <taxon>Metazoa</taxon>
        <taxon>Ecdysozoa</taxon>
        <taxon>Arthropoda</taxon>
        <taxon>Crustacea</taxon>
        <taxon>Multicrustacea</taxon>
        <taxon>Malacostraca</taxon>
        <taxon>Eumalacostraca</taxon>
        <taxon>Eucarida</taxon>
        <taxon>Decapoda</taxon>
        <taxon>Pleocyemata</taxon>
        <taxon>Brachyura</taxon>
        <taxon>Eubrachyura</taxon>
        <taxon>Portunoidea</taxon>
        <taxon>Portunidae</taxon>
        <taxon>Portuninae</taxon>
        <taxon>Portunus</taxon>
    </lineage>
</organism>
<reference evidence="1 2" key="1">
    <citation type="submission" date="2019-05" db="EMBL/GenBank/DDBJ databases">
        <title>Another draft genome of Portunus trituberculatus and its Hox gene families provides insights of decapod evolution.</title>
        <authorList>
            <person name="Jeong J.-H."/>
            <person name="Song I."/>
            <person name="Kim S."/>
            <person name="Choi T."/>
            <person name="Kim D."/>
            <person name="Ryu S."/>
            <person name="Kim W."/>
        </authorList>
    </citation>
    <scope>NUCLEOTIDE SEQUENCE [LARGE SCALE GENOMIC DNA]</scope>
    <source>
        <tissue evidence="1">Muscle</tissue>
    </source>
</reference>
<sequence>MQNDAQEHLTEILLLLEKMWPYLNGLAYQVAKQVAPYLVVAPLREVVRLWGQAHLMEVEHQLVLLHQQDPSSN</sequence>
<dbReference type="Proteomes" id="UP000324222">
    <property type="component" value="Unassembled WGS sequence"/>
</dbReference>
<gene>
    <name evidence="1" type="ORF">E2C01_022405</name>
</gene>
<evidence type="ECO:0000313" key="1">
    <source>
        <dbReference type="EMBL" id="MPC29184.1"/>
    </source>
</evidence>
<protein>
    <submittedName>
        <fullName evidence="1">Uncharacterized protein</fullName>
    </submittedName>
</protein>
<dbReference type="EMBL" id="VSRR010002029">
    <property type="protein sequence ID" value="MPC29184.1"/>
    <property type="molecule type" value="Genomic_DNA"/>
</dbReference>
<evidence type="ECO:0000313" key="2">
    <source>
        <dbReference type="Proteomes" id="UP000324222"/>
    </source>
</evidence>
<dbReference type="AlphaFoldDB" id="A0A5B7E8U4"/>
<name>A0A5B7E8U4_PORTR</name>
<proteinExistence type="predicted"/>
<comment type="caution">
    <text evidence="1">The sequence shown here is derived from an EMBL/GenBank/DDBJ whole genome shotgun (WGS) entry which is preliminary data.</text>
</comment>
<accession>A0A5B7E8U4</accession>
<keyword evidence="2" id="KW-1185">Reference proteome</keyword>